<evidence type="ECO:0000256" key="4">
    <source>
        <dbReference type="ARBA" id="ARBA00023180"/>
    </source>
</evidence>
<dbReference type="Gene3D" id="2.60.40.1460">
    <property type="entry name" value="Integrin domains. Chain A, domain 2"/>
    <property type="match status" value="1"/>
</dbReference>
<keyword evidence="7" id="KW-1185">Reference proteome</keyword>
<dbReference type="EMBL" id="BRZM01003018">
    <property type="protein sequence ID" value="GLD75502.1"/>
    <property type="molecule type" value="Genomic_DNA"/>
</dbReference>
<gene>
    <name evidence="6" type="ORF">AKAME5_002683600</name>
</gene>
<keyword evidence="3" id="KW-0472">Membrane</keyword>
<dbReference type="Proteomes" id="UP001279410">
    <property type="component" value="Unassembled WGS sequence"/>
</dbReference>
<evidence type="ECO:0000313" key="6">
    <source>
        <dbReference type="EMBL" id="GLD75502.1"/>
    </source>
</evidence>
<comment type="subcellular location">
    <subcellularLocation>
        <location evidence="1">Membrane</location>
        <topology evidence="1">Single-pass type I membrane protein</topology>
    </subcellularLocation>
</comment>
<accession>A0AAD3NP79</accession>
<comment type="caution">
    <text evidence="6">The sequence shown here is derived from an EMBL/GenBank/DDBJ whole genome shotgun (WGS) entry which is preliminary data.</text>
</comment>
<protein>
    <submittedName>
        <fullName evidence="6">Integrin alpha-V-like isoform X1</fullName>
    </submittedName>
</protein>
<evidence type="ECO:0000256" key="1">
    <source>
        <dbReference type="ARBA" id="ARBA00004479"/>
    </source>
</evidence>
<keyword evidence="4" id="KW-0325">Glycoprotein</keyword>
<organism evidence="6 7">
    <name type="scientific">Lates japonicus</name>
    <name type="common">Japanese lates</name>
    <dbReference type="NCBI Taxonomy" id="270547"/>
    <lineage>
        <taxon>Eukaryota</taxon>
        <taxon>Metazoa</taxon>
        <taxon>Chordata</taxon>
        <taxon>Craniata</taxon>
        <taxon>Vertebrata</taxon>
        <taxon>Euteleostomi</taxon>
        <taxon>Actinopterygii</taxon>
        <taxon>Neopterygii</taxon>
        <taxon>Teleostei</taxon>
        <taxon>Neoteleostei</taxon>
        <taxon>Acanthomorphata</taxon>
        <taxon>Carangaria</taxon>
        <taxon>Carangaria incertae sedis</taxon>
        <taxon>Centropomidae</taxon>
        <taxon>Lates</taxon>
    </lineage>
</organism>
<evidence type="ECO:0000256" key="2">
    <source>
        <dbReference type="ARBA" id="ARBA00023037"/>
    </source>
</evidence>
<evidence type="ECO:0000256" key="3">
    <source>
        <dbReference type="ARBA" id="ARBA00023136"/>
    </source>
</evidence>
<proteinExistence type="predicted"/>
<feature type="non-terminal residue" evidence="6">
    <location>
        <position position="82"/>
    </location>
</feature>
<dbReference type="Pfam" id="PF08441">
    <property type="entry name" value="Integrin_A_Ig_1"/>
    <property type="match status" value="1"/>
</dbReference>
<feature type="domain" description="Integrin alpha first immunoglubulin-like" evidence="5">
    <location>
        <begin position="13"/>
        <end position="82"/>
    </location>
</feature>
<evidence type="ECO:0000313" key="7">
    <source>
        <dbReference type="Proteomes" id="UP001279410"/>
    </source>
</evidence>
<dbReference type="InterPro" id="IPR013649">
    <property type="entry name" value="Integrin_alpha_Ig-like_1"/>
</dbReference>
<sequence>MGPACPGGVSGHFKVKYCLKASGHGAPATLNFRVDLMLDRLKQKEATKRVLFLHSRTFQYSKNMTVSNGRGPACEEQSVFLR</sequence>
<dbReference type="AlphaFoldDB" id="A0AAD3NP79"/>
<dbReference type="GO" id="GO:0007229">
    <property type="term" value="P:integrin-mediated signaling pathway"/>
    <property type="evidence" value="ECO:0007669"/>
    <property type="project" value="UniProtKB-KW"/>
</dbReference>
<keyword evidence="2 6" id="KW-0401">Integrin</keyword>
<evidence type="ECO:0000259" key="5">
    <source>
        <dbReference type="Pfam" id="PF08441"/>
    </source>
</evidence>
<dbReference type="InterPro" id="IPR032695">
    <property type="entry name" value="Integrin_dom_sf"/>
</dbReference>
<dbReference type="GO" id="GO:0016020">
    <property type="term" value="C:membrane"/>
    <property type="evidence" value="ECO:0007669"/>
    <property type="project" value="UniProtKB-SubCell"/>
</dbReference>
<reference evidence="6" key="1">
    <citation type="submission" date="2022-08" db="EMBL/GenBank/DDBJ databases">
        <title>Genome sequencing of akame (Lates japonicus).</title>
        <authorList>
            <person name="Hashiguchi Y."/>
            <person name="Takahashi H."/>
        </authorList>
    </citation>
    <scope>NUCLEOTIDE SEQUENCE</scope>
    <source>
        <strain evidence="6">Kochi</strain>
    </source>
</reference>
<dbReference type="SUPFAM" id="SSF69179">
    <property type="entry name" value="Integrin domains"/>
    <property type="match status" value="1"/>
</dbReference>
<name>A0AAD3NP79_LATJO</name>